<dbReference type="EMBL" id="VITW01000012">
    <property type="protein sequence ID" value="TWB68245.1"/>
    <property type="molecule type" value="Genomic_DNA"/>
</dbReference>
<accession>A0A560JB89</accession>
<dbReference type="Proteomes" id="UP000315914">
    <property type="component" value="Unassembled WGS sequence"/>
</dbReference>
<gene>
    <name evidence="6" type="ORF">FBZ95_112150</name>
</gene>
<dbReference type="InterPro" id="IPR000595">
    <property type="entry name" value="cNMP-bd_dom"/>
</dbReference>
<evidence type="ECO:0000256" key="1">
    <source>
        <dbReference type="ARBA" id="ARBA00023015"/>
    </source>
</evidence>
<feature type="domain" description="Cyclic nucleotide-binding" evidence="4">
    <location>
        <begin position="63"/>
        <end position="166"/>
    </location>
</feature>
<dbReference type="Gene3D" id="2.60.120.10">
    <property type="entry name" value="Jelly Rolls"/>
    <property type="match status" value="1"/>
</dbReference>
<dbReference type="AlphaFoldDB" id="A0A560JB89"/>
<organism evidence="6 7">
    <name type="scientific">Bradyrhizobium sacchari</name>
    <dbReference type="NCBI Taxonomy" id="1399419"/>
    <lineage>
        <taxon>Bacteria</taxon>
        <taxon>Pseudomonadati</taxon>
        <taxon>Pseudomonadota</taxon>
        <taxon>Alphaproteobacteria</taxon>
        <taxon>Hyphomicrobiales</taxon>
        <taxon>Nitrobacteraceae</taxon>
        <taxon>Bradyrhizobium</taxon>
    </lineage>
</organism>
<evidence type="ECO:0000256" key="2">
    <source>
        <dbReference type="ARBA" id="ARBA00023125"/>
    </source>
</evidence>
<reference evidence="6 7" key="1">
    <citation type="submission" date="2019-06" db="EMBL/GenBank/DDBJ databases">
        <title>Genomic Encyclopedia of Type Strains, Phase IV (KMG-V): Genome sequencing to study the core and pangenomes of soil and plant-associated prokaryotes.</title>
        <authorList>
            <person name="Whitman W."/>
        </authorList>
    </citation>
    <scope>NUCLEOTIDE SEQUENCE [LARGE SCALE GENOMIC DNA]</scope>
    <source>
        <strain evidence="6 7">BR 10556</strain>
    </source>
</reference>
<dbReference type="SUPFAM" id="SSF51206">
    <property type="entry name" value="cAMP-binding domain-like"/>
    <property type="match status" value="1"/>
</dbReference>
<dbReference type="Gene3D" id="1.10.10.10">
    <property type="entry name" value="Winged helix-like DNA-binding domain superfamily/Winged helix DNA-binding domain"/>
    <property type="match status" value="1"/>
</dbReference>
<dbReference type="CDD" id="cd00038">
    <property type="entry name" value="CAP_ED"/>
    <property type="match status" value="1"/>
</dbReference>
<keyword evidence="1" id="KW-0805">Transcription regulation</keyword>
<dbReference type="PANTHER" id="PTHR24567:SF68">
    <property type="entry name" value="DNA-BINDING TRANSCRIPTIONAL DUAL REGULATOR CRP"/>
    <property type="match status" value="1"/>
</dbReference>
<dbReference type="InterPro" id="IPR050397">
    <property type="entry name" value="Env_Response_Regulators"/>
</dbReference>
<dbReference type="PROSITE" id="PS51063">
    <property type="entry name" value="HTH_CRP_2"/>
    <property type="match status" value="1"/>
</dbReference>
<evidence type="ECO:0000259" key="4">
    <source>
        <dbReference type="PROSITE" id="PS50042"/>
    </source>
</evidence>
<protein>
    <submittedName>
        <fullName evidence="6">CRP-like cAMP-binding protein</fullName>
    </submittedName>
</protein>
<keyword evidence="7" id="KW-1185">Reference proteome</keyword>
<dbReference type="OrthoDB" id="7827473at2"/>
<dbReference type="PANTHER" id="PTHR24567">
    <property type="entry name" value="CRP FAMILY TRANSCRIPTIONAL REGULATORY PROTEIN"/>
    <property type="match status" value="1"/>
</dbReference>
<evidence type="ECO:0000313" key="6">
    <source>
        <dbReference type="EMBL" id="TWB68245.1"/>
    </source>
</evidence>
<keyword evidence="2" id="KW-0238">DNA-binding</keyword>
<dbReference type="GO" id="GO:0003700">
    <property type="term" value="F:DNA-binding transcription factor activity"/>
    <property type="evidence" value="ECO:0007669"/>
    <property type="project" value="TreeGrafter"/>
</dbReference>
<proteinExistence type="predicted"/>
<dbReference type="InterPro" id="IPR012318">
    <property type="entry name" value="HTH_CRP"/>
</dbReference>
<evidence type="ECO:0000313" key="7">
    <source>
        <dbReference type="Proteomes" id="UP000315914"/>
    </source>
</evidence>
<dbReference type="PROSITE" id="PS50042">
    <property type="entry name" value="CNMP_BINDING_3"/>
    <property type="match status" value="1"/>
</dbReference>
<dbReference type="SMART" id="SM00419">
    <property type="entry name" value="HTH_CRP"/>
    <property type="match status" value="1"/>
</dbReference>
<evidence type="ECO:0000256" key="3">
    <source>
        <dbReference type="ARBA" id="ARBA00023163"/>
    </source>
</evidence>
<dbReference type="SMART" id="SM00100">
    <property type="entry name" value="cNMP"/>
    <property type="match status" value="1"/>
</dbReference>
<evidence type="ECO:0000259" key="5">
    <source>
        <dbReference type="PROSITE" id="PS51063"/>
    </source>
</evidence>
<dbReference type="InterPro" id="IPR014710">
    <property type="entry name" value="RmlC-like_jellyroll"/>
</dbReference>
<dbReference type="GO" id="GO:0003677">
    <property type="term" value="F:DNA binding"/>
    <property type="evidence" value="ECO:0007669"/>
    <property type="project" value="UniProtKB-KW"/>
</dbReference>
<dbReference type="GO" id="GO:0005829">
    <property type="term" value="C:cytosol"/>
    <property type="evidence" value="ECO:0007669"/>
    <property type="project" value="TreeGrafter"/>
</dbReference>
<feature type="domain" description="HTH crp-type" evidence="5">
    <location>
        <begin position="197"/>
        <end position="270"/>
    </location>
</feature>
<dbReference type="InterPro" id="IPR036388">
    <property type="entry name" value="WH-like_DNA-bd_sf"/>
</dbReference>
<name>A0A560JB89_9BRAD</name>
<dbReference type="SUPFAM" id="SSF46785">
    <property type="entry name" value="Winged helix' DNA-binding domain"/>
    <property type="match status" value="1"/>
</dbReference>
<dbReference type="STRING" id="1399419.A5906_15800"/>
<dbReference type="InterPro" id="IPR018490">
    <property type="entry name" value="cNMP-bd_dom_sf"/>
</dbReference>
<dbReference type="Pfam" id="PF00027">
    <property type="entry name" value="cNMP_binding"/>
    <property type="match status" value="1"/>
</dbReference>
<sequence length="279" mass="30512">MTILKEAAATEPAAFTERPLAGVQFDWPAAKRACRARSTRMRPASSALFMSETIDGLNAGAHFLDRLSASEQARVHAAARTITVPQGEMVFSQGDGHDGIFIIRRGQVRVYYTAPSCREITLAYWTPGHFIGGPEISGGGIHMWSGIAIEACEIAALSGPALEKLLTGMPSFALALIDGLVAKGKCYSSMAQILGTRSVIERLAQFLLTLSELHGTADGDTIIIDRKITHDQIAAMVGSTRQWVTMMLKRFQNRRIISIDGSIIRIRRIDLLEQILFKE</sequence>
<keyword evidence="3" id="KW-0804">Transcription</keyword>
<comment type="caution">
    <text evidence="6">The sequence shown here is derived from an EMBL/GenBank/DDBJ whole genome shotgun (WGS) entry which is preliminary data.</text>
</comment>
<dbReference type="InterPro" id="IPR036390">
    <property type="entry name" value="WH_DNA-bd_sf"/>
</dbReference>
<dbReference type="Pfam" id="PF13545">
    <property type="entry name" value="HTH_Crp_2"/>
    <property type="match status" value="1"/>
</dbReference>